<dbReference type="InterPro" id="IPR011009">
    <property type="entry name" value="Kinase-like_dom_sf"/>
</dbReference>
<gene>
    <name evidence="2" type="ORF">CC80DRAFT_420529</name>
</gene>
<dbReference type="AlphaFoldDB" id="A0A6A5TKK2"/>
<dbReference type="Proteomes" id="UP000800035">
    <property type="component" value="Unassembled WGS sequence"/>
</dbReference>
<dbReference type="OrthoDB" id="2906425at2759"/>
<organism evidence="2 3">
    <name type="scientific">Byssothecium circinans</name>
    <dbReference type="NCBI Taxonomy" id="147558"/>
    <lineage>
        <taxon>Eukaryota</taxon>
        <taxon>Fungi</taxon>
        <taxon>Dikarya</taxon>
        <taxon>Ascomycota</taxon>
        <taxon>Pezizomycotina</taxon>
        <taxon>Dothideomycetes</taxon>
        <taxon>Pleosporomycetidae</taxon>
        <taxon>Pleosporales</taxon>
        <taxon>Massarineae</taxon>
        <taxon>Massarinaceae</taxon>
        <taxon>Byssothecium</taxon>
    </lineage>
</organism>
<evidence type="ECO:0000313" key="3">
    <source>
        <dbReference type="Proteomes" id="UP000800035"/>
    </source>
</evidence>
<name>A0A6A5TKK2_9PLEO</name>
<dbReference type="EMBL" id="ML977005">
    <property type="protein sequence ID" value="KAF1953235.1"/>
    <property type="molecule type" value="Genomic_DNA"/>
</dbReference>
<dbReference type="Pfam" id="PF01636">
    <property type="entry name" value="APH"/>
    <property type="match status" value="1"/>
</dbReference>
<feature type="non-terminal residue" evidence="2">
    <location>
        <position position="1"/>
    </location>
</feature>
<dbReference type="Gene3D" id="3.90.1200.10">
    <property type="match status" value="1"/>
</dbReference>
<evidence type="ECO:0000313" key="2">
    <source>
        <dbReference type="EMBL" id="KAF1953235.1"/>
    </source>
</evidence>
<dbReference type="InterPro" id="IPR051678">
    <property type="entry name" value="AGP_Transferase"/>
</dbReference>
<keyword evidence="3" id="KW-1185">Reference proteome</keyword>
<proteinExistence type="predicted"/>
<dbReference type="SUPFAM" id="SSF56112">
    <property type="entry name" value="Protein kinase-like (PK-like)"/>
    <property type="match status" value="1"/>
</dbReference>
<dbReference type="InterPro" id="IPR002575">
    <property type="entry name" value="Aminoglycoside_PTrfase"/>
</dbReference>
<feature type="domain" description="Aminoglycoside phosphotransferase" evidence="1">
    <location>
        <begin position="3"/>
        <end position="163"/>
    </location>
</feature>
<dbReference type="PANTHER" id="PTHR21310">
    <property type="entry name" value="AMINOGLYCOSIDE PHOSPHOTRANSFERASE-RELATED-RELATED"/>
    <property type="match status" value="1"/>
</dbReference>
<sequence>QRLLNEATALQFIKQNTTIPVPTFMSCERDEHGAMHLVVERIKGITASEVGQECRKPQGEAHVDAGQCTKCEEIVAKKVNEFVETKVIPELHKLRHNETGLNGFVLPHQRVLDHDGRDEWRPKSSPCDEYVFRHGDLARHNIMVDAGLDVVAIVDWETAGFYPESWEHRLWELDREGYLNTFTDTLGIEGDIKLIT</sequence>
<dbReference type="CDD" id="cd05120">
    <property type="entry name" value="APH_ChoK_like"/>
    <property type="match status" value="1"/>
</dbReference>
<evidence type="ECO:0000259" key="1">
    <source>
        <dbReference type="Pfam" id="PF01636"/>
    </source>
</evidence>
<accession>A0A6A5TKK2</accession>
<dbReference type="PANTHER" id="PTHR21310:SF55">
    <property type="entry name" value="AMINOGLYCOSIDE PHOSPHOTRANSFERASE DOMAIN-CONTAINING PROTEIN"/>
    <property type="match status" value="1"/>
</dbReference>
<protein>
    <recommendedName>
        <fullName evidence="1">Aminoglycoside phosphotransferase domain-containing protein</fullName>
    </recommendedName>
</protein>
<reference evidence="2" key="1">
    <citation type="journal article" date="2020" name="Stud. Mycol.">
        <title>101 Dothideomycetes genomes: a test case for predicting lifestyles and emergence of pathogens.</title>
        <authorList>
            <person name="Haridas S."/>
            <person name="Albert R."/>
            <person name="Binder M."/>
            <person name="Bloem J."/>
            <person name="Labutti K."/>
            <person name="Salamov A."/>
            <person name="Andreopoulos B."/>
            <person name="Baker S."/>
            <person name="Barry K."/>
            <person name="Bills G."/>
            <person name="Bluhm B."/>
            <person name="Cannon C."/>
            <person name="Castanera R."/>
            <person name="Culley D."/>
            <person name="Daum C."/>
            <person name="Ezra D."/>
            <person name="Gonzalez J."/>
            <person name="Henrissat B."/>
            <person name="Kuo A."/>
            <person name="Liang C."/>
            <person name="Lipzen A."/>
            <person name="Lutzoni F."/>
            <person name="Magnuson J."/>
            <person name="Mondo S."/>
            <person name="Nolan M."/>
            <person name="Ohm R."/>
            <person name="Pangilinan J."/>
            <person name="Park H.-J."/>
            <person name="Ramirez L."/>
            <person name="Alfaro M."/>
            <person name="Sun H."/>
            <person name="Tritt A."/>
            <person name="Yoshinaga Y."/>
            <person name="Zwiers L.-H."/>
            <person name="Turgeon B."/>
            <person name="Goodwin S."/>
            <person name="Spatafora J."/>
            <person name="Crous P."/>
            <person name="Grigoriev I."/>
        </authorList>
    </citation>
    <scope>NUCLEOTIDE SEQUENCE</scope>
    <source>
        <strain evidence="2">CBS 675.92</strain>
    </source>
</reference>